<keyword evidence="1 3" id="KW-0430">Lectin</keyword>
<evidence type="ECO:0000313" key="6">
    <source>
        <dbReference type="Proteomes" id="UP001221898"/>
    </source>
</evidence>
<protein>
    <recommendedName>
        <fullName evidence="3">Galectin</fullName>
    </recommendedName>
</protein>
<gene>
    <name evidence="5" type="ORF">AAFF_G00213470</name>
</gene>
<keyword evidence="6" id="KW-1185">Reference proteome</keyword>
<accession>A0AAD7RGR3</accession>
<dbReference type="CDD" id="cd00070">
    <property type="entry name" value="GLECT"/>
    <property type="match status" value="2"/>
</dbReference>
<dbReference type="SMART" id="SM00276">
    <property type="entry name" value="GLECT"/>
    <property type="match status" value="2"/>
</dbReference>
<dbReference type="SUPFAM" id="SSF49899">
    <property type="entry name" value="Concanavalin A-like lectins/glucanases"/>
    <property type="match status" value="2"/>
</dbReference>
<dbReference type="PANTHER" id="PTHR11346:SF32">
    <property type="entry name" value="GALECTIN-4"/>
    <property type="match status" value="1"/>
</dbReference>
<dbReference type="Pfam" id="PF00337">
    <property type="entry name" value="Gal-bind_lectin"/>
    <property type="match status" value="2"/>
</dbReference>
<dbReference type="InterPro" id="IPR001079">
    <property type="entry name" value="Galectin_CRD"/>
</dbReference>
<dbReference type="SMART" id="SM00908">
    <property type="entry name" value="Gal-bind_lectin"/>
    <property type="match status" value="2"/>
</dbReference>
<name>A0AAD7RGR3_9TELE</name>
<reference evidence="5" key="1">
    <citation type="journal article" date="2023" name="Science">
        <title>Genome structures resolve the early diversification of teleost fishes.</title>
        <authorList>
            <person name="Parey E."/>
            <person name="Louis A."/>
            <person name="Montfort J."/>
            <person name="Bouchez O."/>
            <person name="Roques C."/>
            <person name="Iampietro C."/>
            <person name="Lluch J."/>
            <person name="Castinel A."/>
            <person name="Donnadieu C."/>
            <person name="Desvignes T."/>
            <person name="Floi Bucao C."/>
            <person name="Jouanno E."/>
            <person name="Wen M."/>
            <person name="Mejri S."/>
            <person name="Dirks R."/>
            <person name="Jansen H."/>
            <person name="Henkel C."/>
            <person name="Chen W.J."/>
            <person name="Zahm M."/>
            <person name="Cabau C."/>
            <person name="Klopp C."/>
            <person name="Thompson A.W."/>
            <person name="Robinson-Rechavi M."/>
            <person name="Braasch I."/>
            <person name="Lecointre G."/>
            <person name="Bobe J."/>
            <person name="Postlethwait J.H."/>
            <person name="Berthelot C."/>
            <person name="Roest Crollius H."/>
            <person name="Guiguen Y."/>
        </authorList>
    </citation>
    <scope>NUCLEOTIDE SEQUENCE</scope>
    <source>
        <strain evidence="5">NC1722</strain>
    </source>
</reference>
<feature type="domain" description="Galectin" evidence="4">
    <location>
        <begin position="17"/>
        <end position="148"/>
    </location>
</feature>
<dbReference type="PANTHER" id="PTHR11346">
    <property type="entry name" value="GALECTIN"/>
    <property type="match status" value="1"/>
</dbReference>
<evidence type="ECO:0000313" key="5">
    <source>
        <dbReference type="EMBL" id="KAJ8383884.1"/>
    </source>
</evidence>
<dbReference type="PROSITE" id="PS51304">
    <property type="entry name" value="GALECTIN"/>
    <property type="match status" value="2"/>
</dbReference>
<feature type="domain" description="Galectin" evidence="4">
    <location>
        <begin position="156"/>
        <end position="296"/>
    </location>
</feature>
<evidence type="ECO:0000256" key="3">
    <source>
        <dbReference type="RuleBase" id="RU102079"/>
    </source>
</evidence>
<organism evidence="5 6">
    <name type="scientific">Aldrovandia affinis</name>
    <dbReference type="NCBI Taxonomy" id="143900"/>
    <lineage>
        <taxon>Eukaryota</taxon>
        <taxon>Metazoa</taxon>
        <taxon>Chordata</taxon>
        <taxon>Craniata</taxon>
        <taxon>Vertebrata</taxon>
        <taxon>Euteleostomi</taxon>
        <taxon>Actinopterygii</taxon>
        <taxon>Neopterygii</taxon>
        <taxon>Teleostei</taxon>
        <taxon>Notacanthiformes</taxon>
        <taxon>Halosauridae</taxon>
        <taxon>Aldrovandia</taxon>
    </lineage>
</organism>
<evidence type="ECO:0000259" key="4">
    <source>
        <dbReference type="PROSITE" id="PS51304"/>
    </source>
</evidence>
<evidence type="ECO:0000256" key="2">
    <source>
        <dbReference type="ARBA" id="ARBA00022737"/>
    </source>
</evidence>
<dbReference type="FunFam" id="2.60.120.200:FF:000078">
    <property type="entry name" value="Galectin"/>
    <property type="match status" value="1"/>
</dbReference>
<dbReference type="Proteomes" id="UP001221898">
    <property type="component" value="Unassembled WGS sequence"/>
</dbReference>
<dbReference type="InterPro" id="IPR044156">
    <property type="entry name" value="Galectin-like"/>
</dbReference>
<sequence>MAFYNQQQPFFNPTVPFTGSIQGGLQEGKGITVTGRVLPGTDRFHVNLQSGSRPGANVALHFNPRYDSHPGYVVVNTFQQKWGSEERRHEAPMPHGSTFTLTFLVNRQAFTVTINGRHFMEFKHRLPFNTVDTISIVGGVEVNSISFQSPAPTQPGFPPTQPGFPPTQPGFPSFFPQPAYPAYPGQPGQGFPAPPPFDFNLRFNSGIALHFNPRLDDRIVVRNSLLREKWGPEERTGGMPFHPGQPFMVTIMCETHCYRVMVNGVLMCTYNHRHTTLQQIDILEVNGDVSLTSVQV</sequence>
<keyword evidence="2" id="KW-0677">Repeat</keyword>
<proteinExistence type="predicted"/>
<evidence type="ECO:0000256" key="1">
    <source>
        <dbReference type="ARBA" id="ARBA00022734"/>
    </source>
</evidence>
<dbReference type="EMBL" id="JAINUG010000283">
    <property type="protein sequence ID" value="KAJ8383884.1"/>
    <property type="molecule type" value="Genomic_DNA"/>
</dbReference>
<comment type="caution">
    <text evidence="5">The sequence shown here is derived from an EMBL/GenBank/DDBJ whole genome shotgun (WGS) entry which is preliminary data.</text>
</comment>
<dbReference type="GO" id="GO:0030246">
    <property type="term" value="F:carbohydrate binding"/>
    <property type="evidence" value="ECO:0007669"/>
    <property type="project" value="UniProtKB-UniRule"/>
</dbReference>
<dbReference type="InterPro" id="IPR013320">
    <property type="entry name" value="ConA-like_dom_sf"/>
</dbReference>
<dbReference type="AlphaFoldDB" id="A0AAD7RGR3"/>
<dbReference type="Gene3D" id="2.60.120.200">
    <property type="match status" value="2"/>
</dbReference>